<sequence length="308" mass="34274">MDRLDCDRMFVAVMEAGSFTGAAERLGSSSGQASKLVSRLESELGVRLLNRTTRSISPTEAGKAYFERLRPLLDEYDHLDVSVRNASQSPRGRLRLTAPLSFGVLELAPALNDFALRYPEIELDVSFSDRVTNVVDEGFDMAVRIGRPTDSNLVVRKLCDVRIVMVGACAYIDRMGEPSTPDELVKHDCIIDTNFREPGRWPLRPPTGSKLTAPASGRIRYSNAEACLRAAEAGLGLACVPSFVAGASIREGRVRRILKSFETTPYVVHALYPHSRHLAAKVRVLIDFLAERYRGTPHWEEDWEPFLP</sequence>
<keyword evidence="3" id="KW-0238">DNA-binding</keyword>
<dbReference type="SUPFAM" id="SSF46785">
    <property type="entry name" value="Winged helix' DNA-binding domain"/>
    <property type="match status" value="1"/>
</dbReference>
<dbReference type="Proteomes" id="UP001595799">
    <property type="component" value="Unassembled WGS sequence"/>
</dbReference>
<evidence type="ECO:0000313" key="7">
    <source>
        <dbReference type="Proteomes" id="UP001595799"/>
    </source>
</evidence>
<dbReference type="PANTHER" id="PTHR30537:SF5">
    <property type="entry name" value="HTH-TYPE TRANSCRIPTIONAL ACTIVATOR TTDR-RELATED"/>
    <property type="match status" value="1"/>
</dbReference>
<dbReference type="InterPro" id="IPR036390">
    <property type="entry name" value="WH_DNA-bd_sf"/>
</dbReference>
<dbReference type="Gene3D" id="1.10.10.10">
    <property type="entry name" value="Winged helix-like DNA-binding domain superfamily/Winged helix DNA-binding domain"/>
    <property type="match status" value="1"/>
</dbReference>
<dbReference type="InterPro" id="IPR058163">
    <property type="entry name" value="LysR-type_TF_proteobact-type"/>
</dbReference>
<protein>
    <submittedName>
        <fullName evidence="6">LysR family transcriptional regulator</fullName>
    </submittedName>
</protein>
<name>A0ABV8UM44_9PROT</name>
<reference evidence="7" key="1">
    <citation type="journal article" date="2019" name="Int. J. Syst. Evol. Microbiol.">
        <title>The Global Catalogue of Microorganisms (GCM) 10K type strain sequencing project: providing services to taxonomists for standard genome sequencing and annotation.</title>
        <authorList>
            <consortium name="The Broad Institute Genomics Platform"/>
            <consortium name="The Broad Institute Genome Sequencing Center for Infectious Disease"/>
            <person name="Wu L."/>
            <person name="Ma J."/>
        </authorList>
    </citation>
    <scope>NUCLEOTIDE SEQUENCE [LARGE SCALE GENOMIC DNA]</scope>
    <source>
        <strain evidence="7">CECT 8472</strain>
    </source>
</reference>
<evidence type="ECO:0000256" key="3">
    <source>
        <dbReference type="ARBA" id="ARBA00023125"/>
    </source>
</evidence>
<dbReference type="Pfam" id="PF00126">
    <property type="entry name" value="HTH_1"/>
    <property type="match status" value="1"/>
</dbReference>
<dbReference type="Gene3D" id="3.40.190.290">
    <property type="match status" value="1"/>
</dbReference>
<keyword evidence="4" id="KW-0804">Transcription</keyword>
<evidence type="ECO:0000313" key="6">
    <source>
        <dbReference type="EMBL" id="MFC4352169.1"/>
    </source>
</evidence>
<keyword evidence="2" id="KW-0805">Transcription regulation</keyword>
<keyword evidence="7" id="KW-1185">Reference proteome</keyword>
<dbReference type="InterPro" id="IPR000847">
    <property type="entry name" value="LysR_HTH_N"/>
</dbReference>
<feature type="domain" description="HTH lysR-type" evidence="5">
    <location>
        <begin position="1"/>
        <end position="59"/>
    </location>
</feature>
<proteinExistence type="inferred from homology"/>
<dbReference type="Pfam" id="PF03466">
    <property type="entry name" value="LysR_substrate"/>
    <property type="match status" value="1"/>
</dbReference>
<dbReference type="InterPro" id="IPR036388">
    <property type="entry name" value="WH-like_DNA-bd_sf"/>
</dbReference>
<evidence type="ECO:0000256" key="2">
    <source>
        <dbReference type="ARBA" id="ARBA00023015"/>
    </source>
</evidence>
<dbReference type="EMBL" id="JBHSCW010000006">
    <property type="protein sequence ID" value="MFC4352169.1"/>
    <property type="molecule type" value="Genomic_DNA"/>
</dbReference>
<evidence type="ECO:0000259" key="5">
    <source>
        <dbReference type="PROSITE" id="PS50931"/>
    </source>
</evidence>
<comment type="caution">
    <text evidence="6">The sequence shown here is derived from an EMBL/GenBank/DDBJ whole genome shotgun (WGS) entry which is preliminary data.</text>
</comment>
<organism evidence="6 7">
    <name type="scientific">Fodinicurvata halophila</name>
    <dbReference type="NCBI Taxonomy" id="1419723"/>
    <lineage>
        <taxon>Bacteria</taxon>
        <taxon>Pseudomonadati</taxon>
        <taxon>Pseudomonadota</taxon>
        <taxon>Alphaproteobacteria</taxon>
        <taxon>Rhodospirillales</taxon>
        <taxon>Rhodovibrionaceae</taxon>
        <taxon>Fodinicurvata</taxon>
    </lineage>
</organism>
<evidence type="ECO:0000256" key="4">
    <source>
        <dbReference type="ARBA" id="ARBA00023163"/>
    </source>
</evidence>
<comment type="similarity">
    <text evidence="1">Belongs to the LysR transcriptional regulatory family.</text>
</comment>
<dbReference type="PANTHER" id="PTHR30537">
    <property type="entry name" value="HTH-TYPE TRANSCRIPTIONAL REGULATOR"/>
    <property type="match status" value="1"/>
</dbReference>
<accession>A0ABV8UM44</accession>
<gene>
    <name evidence="6" type="ORF">ACFOW6_11530</name>
</gene>
<dbReference type="CDD" id="cd08422">
    <property type="entry name" value="PBP2_CrgA_like"/>
    <property type="match status" value="1"/>
</dbReference>
<evidence type="ECO:0000256" key="1">
    <source>
        <dbReference type="ARBA" id="ARBA00009437"/>
    </source>
</evidence>
<dbReference type="PROSITE" id="PS50931">
    <property type="entry name" value="HTH_LYSR"/>
    <property type="match status" value="1"/>
</dbReference>
<dbReference type="InterPro" id="IPR005119">
    <property type="entry name" value="LysR_subst-bd"/>
</dbReference>
<dbReference type="SUPFAM" id="SSF53850">
    <property type="entry name" value="Periplasmic binding protein-like II"/>
    <property type="match status" value="1"/>
</dbReference>
<dbReference type="RefSeq" id="WP_382422516.1">
    <property type="nucleotide sequence ID" value="NZ_JBHSCW010000006.1"/>
</dbReference>